<feature type="binding site" evidence="8">
    <location>
        <begin position="12"/>
        <end position="20"/>
    </location>
    <ligand>
        <name>ATP</name>
        <dbReference type="ChEBI" id="CHEBI:30616"/>
    </ligand>
</feature>
<dbReference type="CDD" id="cd02020">
    <property type="entry name" value="CMPK"/>
    <property type="match status" value="1"/>
</dbReference>
<dbReference type="SUPFAM" id="SSF52540">
    <property type="entry name" value="P-loop containing nucleoside triphosphate hydrolases"/>
    <property type="match status" value="1"/>
</dbReference>
<dbReference type="EC" id="2.7.4.25" evidence="8"/>
<feature type="domain" description="Cytidylate kinase" evidence="9">
    <location>
        <begin position="8"/>
        <end position="213"/>
    </location>
</feature>
<organism evidence="10 11">
    <name type="scientific">Desulfosarcina ovata subsp. sediminis</name>
    <dbReference type="NCBI Taxonomy" id="885957"/>
    <lineage>
        <taxon>Bacteria</taxon>
        <taxon>Pseudomonadati</taxon>
        <taxon>Thermodesulfobacteriota</taxon>
        <taxon>Desulfobacteria</taxon>
        <taxon>Desulfobacterales</taxon>
        <taxon>Desulfosarcinaceae</taxon>
        <taxon>Desulfosarcina</taxon>
    </lineage>
</organism>
<dbReference type="GO" id="GO:0015949">
    <property type="term" value="P:nucleobase-containing small molecule interconversion"/>
    <property type="evidence" value="ECO:0007669"/>
    <property type="project" value="TreeGrafter"/>
</dbReference>
<evidence type="ECO:0000256" key="7">
    <source>
        <dbReference type="ARBA" id="ARBA00048478"/>
    </source>
</evidence>
<evidence type="ECO:0000256" key="3">
    <source>
        <dbReference type="ARBA" id="ARBA00022741"/>
    </source>
</evidence>
<comment type="catalytic activity">
    <reaction evidence="7 8">
        <text>CMP + ATP = CDP + ADP</text>
        <dbReference type="Rhea" id="RHEA:11600"/>
        <dbReference type="ChEBI" id="CHEBI:30616"/>
        <dbReference type="ChEBI" id="CHEBI:58069"/>
        <dbReference type="ChEBI" id="CHEBI:60377"/>
        <dbReference type="ChEBI" id="CHEBI:456216"/>
        <dbReference type="EC" id="2.7.4.25"/>
    </reaction>
</comment>
<keyword evidence="8" id="KW-0963">Cytoplasm</keyword>
<dbReference type="InterPro" id="IPR027417">
    <property type="entry name" value="P-loop_NTPase"/>
</dbReference>
<name>A0A5K7ZE71_9BACT</name>
<dbReference type="NCBIfam" id="TIGR00017">
    <property type="entry name" value="cmk"/>
    <property type="match status" value="1"/>
</dbReference>
<dbReference type="Gene3D" id="3.40.50.300">
    <property type="entry name" value="P-loop containing nucleotide triphosphate hydrolases"/>
    <property type="match status" value="1"/>
</dbReference>
<gene>
    <name evidence="8 10" type="primary">cmk</name>
    <name evidence="10" type="ORF">DSCO28_01200</name>
</gene>
<keyword evidence="2 8" id="KW-0808">Transferase</keyword>
<evidence type="ECO:0000256" key="8">
    <source>
        <dbReference type="HAMAP-Rule" id="MF_00238"/>
    </source>
</evidence>
<dbReference type="PANTHER" id="PTHR21299">
    <property type="entry name" value="CYTIDYLATE KINASE/PANTOATE-BETA-ALANINE LIGASE"/>
    <property type="match status" value="1"/>
</dbReference>
<dbReference type="Proteomes" id="UP000425960">
    <property type="component" value="Chromosome"/>
</dbReference>
<comment type="similarity">
    <text evidence="1 8">Belongs to the cytidylate kinase family. Type 1 subfamily.</text>
</comment>
<evidence type="ECO:0000313" key="10">
    <source>
        <dbReference type="EMBL" id="BBO79554.1"/>
    </source>
</evidence>
<dbReference type="GO" id="GO:0006220">
    <property type="term" value="P:pyrimidine nucleotide metabolic process"/>
    <property type="evidence" value="ECO:0007669"/>
    <property type="project" value="UniProtKB-UniRule"/>
</dbReference>
<reference evidence="10 11" key="1">
    <citation type="submission" date="2019-11" db="EMBL/GenBank/DDBJ databases">
        <title>Comparative genomics of hydrocarbon-degrading Desulfosarcina strains.</title>
        <authorList>
            <person name="Watanabe M."/>
            <person name="Kojima H."/>
            <person name="Fukui M."/>
        </authorList>
    </citation>
    <scope>NUCLEOTIDE SEQUENCE [LARGE SCALE GENOMIC DNA]</scope>
    <source>
        <strain evidence="10 11">28bB2T</strain>
    </source>
</reference>
<dbReference type="GO" id="GO:0036431">
    <property type="term" value="F:dCMP kinase activity"/>
    <property type="evidence" value="ECO:0007669"/>
    <property type="project" value="InterPro"/>
</dbReference>
<sequence length="219" mass="23581">MTATMLLITIDGPAGAGKTTVSKLLAEKLGYRYLDTGALYRAVAVAAQSAGVSAEDDQGLDQLCANLRIHMAADRLFLDGEDVTERLRSPEITMLASAVSARPVVRSALFGIQREIGRSAGVVAEGRDMGTVVFPEADVKFFLDASVRQRAQRRFGQYSDKGQSLAVIEKDIRRRDANDSQRDIAPLKPAADALTIDSSSMTAGQVVDLMMSHVLPLLK</sequence>
<evidence type="ECO:0000256" key="2">
    <source>
        <dbReference type="ARBA" id="ARBA00022679"/>
    </source>
</evidence>
<keyword evidence="5 8" id="KW-0067">ATP-binding</keyword>
<dbReference type="InterPro" id="IPR003136">
    <property type="entry name" value="Cytidylate_kin"/>
</dbReference>
<dbReference type="EMBL" id="AP021876">
    <property type="protein sequence ID" value="BBO79554.1"/>
    <property type="molecule type" value="Genomic_DNA"/>
</dbReference>
<dbReference type="GO" id="GO:0005524">
    <property type="term" value="F:ATP binding"/>
    <property type="evidence" value="ECO:0007669"/>
    <property type="project" value="UniProtKB-UniRule"/>
</dbReference>
<dbReference type="PANTHER" id="PTHR21299:SF2">
    <property type="entry name" value="CYTIDYLATE KINASE"/>
    <property type="match status" value="1"/>
</dbReference>
<dbReference type="InterPro" id="IPR011994">
    <property type="entry name" value="Cytidylate_kinase_dom"/>
</dbReference>
<evidence type="ECO:0000256" key="5">
    <source>
        <dbReference type="ARBA" id="ARBA00022840"/>
    </source>
</evidence>
<dbReference type="KEGG" id="dov:DSCO28_01200"/>
<comment type="subcellular location">
    <subcellularLocation>
        <location evidence="8">Cytoplasm</location>
    </subcellularLocation>
</comment>
<accession>A0A5K7ZE71</accession>
<evidence type="ECO:0000256" key="1">
    <source>
        <dbReference type="ARBA" id="ARBA00009427"/>
    </source>
</evidence>
<dbReference type="AlphaFoldDB" id="A0A5K7ZE71"/>
<dbReference type="HAMAP" id="MF_00238">
    <property type="entry name" value="Cytidyl_kinase_type1"/>
    <property type="match status" value="1"/>
</dbReference>
<proteinExistence type="inferred from homology"/>
<evidence type="ECO:0000256" key="4">
    <source>
        <dbReference type="ARBA" id="ARBA00022777"/>
    </source>
</evidence>
<dbReference type="GO" id="GO:0005829">
    <property type="term" value="C:cytosol"/>
    <property type="evidence" value="ECO:0007669"/>
    <property type="project" value="TreeGrafter"/>
</dbReference>
<dbReference type="GO" id="GO:0036430">
    <property type="term" value="F:CMP kinase activity"/>
    <property type="evidence" value="ECO:0007669"/>
    <property type="project" value="RHEA"/>
</dbReference>
<keyword evidence="4 8" id="KW-0418">Kinase</keyword>
<evidence type="ECO:0000259" key="9">
    <source>
        <dbReference type="Pfam" id="PF02224"/>
    </source>
</evidence>
<dbReference type="RefSeq" id="WP_155320716.1">
    <property type="nucleotide sequence ID" value="NZ_AP021876.1"/>
</dbReference>
<protein>
    <recommendedName>
        <fullName evidence="8">Cytidylate kinase</fullName>
        <shortName evidence="8">CK</shortName>
        <ecNumber evidence="8">2.7.4.25</ecNumber>
    </recommendedName>
    <alternativeName>
        <fullName evidence="8">Cytidine monophosphate kinase</fullName>
        <shortName evidence="8">CMP kinase</shortName>
    </alternativeName>
</protein>
<evidence type="ECO:0000313" key="11">
    <source>
        <dbReference type="Proteomes" id="UP000425960"/>
    </source>
</evidence>
<keyword evidence="3 8" id="KW-0547">Nucleotide-binding</keyword>
<dbReference type="Pfam" id="PF02224">
    <property type="entry name" value="Cytidylate_kin"/>
    <property type="match status" value="1"/>
</dbReference>
<evidence type="ECO:0000256" key="6">
    <source>
        <dbReference type="ARBA" id="ARBA00047615"/>
    </source>
</evidence>
<comment type="catalytic activity">
    <reaction evidence="6 8">
        <text>dCMP + ATP = dCDP + ADP</text>
        <dbReference type="Rhea" id="RHEA:25094"/>
        <dbReference type="ChEBI" id="CHEBI:30616"/>
        <dbReference type="ChEBI" id="CHEBI:57566"/>
        <dbReference type="ChEBI" id="CHEBI:58593"/>
        <dbReference type="ChEBI" id="CHEBI:456216"/>
        <dbReference type="EC" id="2.7.4.25"/>
    </reaction>
</comment>